<dbReference type="STRING" id="28117.BHV66_03400"/>
<feature type="domain" description="Organic solvent tolerance-like N-terminal" evidence="3">
    <location>
        <begin position="71"/>
        <end position="207"/>
    </location>
</feature>
<protein>
    <recommendedName>
        <fullName evidence="3">Organic solvent tolerance-like N-terminal domain-containing protein</fullName>
    </recommendedName>
</protein>
<evidence type="ECO:0000313" key="5">
    <source>
        <dbReference type="Proteomes" id="UP000187417"/>
    </source>
</evidence>
<reference evidence="4 5" key="1">
    <citation type="journal article" date="2016" name="Nat. Biotechnol.">
        <title>Measurement of bacterial replication rates in microbial communities.</title>
        <authorList>
            <person name="Brown C.T."/>
            <person name="Olm M.R."/>
            <person name="Thomas B.C."/>
            <person name="Banfield J.F."/>
        </authorList>
    </citation>
    <scope>NUCLEOTIDE SEQUENCE [LARGE SCALE GENOMIC DNA]</scope>
    <source>
        <strain evidence="4">CAG:67_53_122</strain>
    </source>
</reference>
<organism evidence="4 5">
    <name type="scientific">Alistipes putredinis</name>
    <dbReference type="NCBI Taxonomy" id="28117"/>
    <lineage>
        <taxon>Bacteria</taxon>
        <taxon>Pseudomonadati</taxon>
        <taxon>Bacteroidota</taxon>
        <taxon>Bacteroidia</taxon>
        <taxon>Bacteroidales</taxon>
        <taxon>Rikenellaceae</taxon>
        <taxon>Alistipes</taxon>
    </lineage>
</organism>
<proteinExistence type="predicted"/>
<keyword evidence="1" id="KW-0175">Coiled coil</keyword>
<evidence type="ECO:0000259" key="3">
    <source>
        <dbReference type="Pfam" id="PF13100"/>
    </source>
</evidence>
<evidence type="ECO:0000256" key="2">
    <source>
        <dbReference type="SAM" id="MobiDB-lite"/>
    </source>
</evidence>
<dbReference type="Proteomes" id="UP000187417">
    <property type="component" value="Unassembled WGS sequence"/>
</dbReference>
<feature type="region of interest" description="Disordered" evidence="2">
    <location>
        <begin position="361"/>
        <end position="418"/>
    </location>
</feature>
<evidence type="ECO:0000256" key="1">
    <source>
        <dbReference type="SAM" id="Coils"/>
    </source>
</evidence>
<dbReference type="RefSeq" id="WP_278339071.1">
    <property type="nucleotide sequence ID" value="NZ_BAAFLA010000019.1"/>
</dbReference>
<name>A0A1Q6F9U4_9BACT</name>
<comment type="caution">
    <text evidence="4">The sequence shown here is derived from an EMBL/GenBank/DDBJ whole genome shotgun (WGS) entry which is preliminary data.</text>
</comment>
<gene>
    <name evidence="4" type="ORF">BHV66_03400</name>
</gene>
<sequence>MPKGLRKIVCALLVAGVAGGVILAGNRPLAVPVAGVQTPSAPGAPAQDPESNKVVDFVADRGYPIPYGDTTATVLVGHFAAQHNGAVITCDSAIRYNDKRIECFGNVLINKKETYIYGDRADYNGEINEARVYAPLVKVVDGDATLYTYDFRFNTLDNIGTFSGGGMLTNRENHLESDRGYYYADTHQIICVDRVEMRNDKYELKGDSVVYDTDTDQAHFFERTNIWNEGGDYIYADRGRYEKPRELYVLTRNGYVMTEKQELWSDSLDYYRESGHALLFRNIQIDDAEHKVLAFGDYGEYWKEPGNALLTQRPSVVSYDTSQSDSLYMCADSMFLYTISKSEQARADSLAKVKAKAADSLAGSKGGPSVDSLAAKPSAAGPKASQDGSQADAAAPQAAAGAVETSSETADAGSGSVAEPIAAVPVEKGGTGGDSLDAAPAIDTLLSDSLDRVGGGMTPADSVAAVSAVDTLFSDSLAQAGPKSLPADSSVHILSKRERKAQADSLKAQLRAQADSIASVKKAQAAAARKEKLAQIAKARQARATAKLDAAKQKEEALRRKNLERRAERMEKIWAKRRAKTGKAILKGKLPASALDSLVADSLREARAFAALDSLFRDSLAADSLGRDSMQLDSLKAGVAAADSLRGDSIAAPAGDSLYRLVKGYRRVKIFRNDFQAVCDSLVAVSTDSMILLYIDPVLWNQDNQITSDVMKIYTENSKLQKAEFVGRPVMSSEIDTMTYNQVTGKLITAYFRDNKIYRNDVDGNVQTIYYMQEDDSPEPVGLVSIQSGAATYYIDNNTVEGITYRNQPVFSIFPMDKIPETQALFLEDFKWEGHRRPVLREVFDRTIRPSERAEKSALPRPDFPITRRIEEYKTLLIESGTWVDRDDKLTPEALEWLHWLGY</sequence>
<dbReference type="Gene3D" id="2.60.450.10">
    <property type="entry name" value="Lipopolysaccharide (LPS) transport protein A like domain"/>
    <property type="match status" value="1"/>
</dbReference>
<dbReference type="InterPro" id="IPR005653">
    <property type="entry name" value="OstA-like_N"/>
</dbReference>
<evidence type="ECO:0000313" key="4">
    <source>
        <dbReference type="EMBL" id="OKY95627.1"/>
    </source>
</evidence>
<accession>A0A1Q6F9U4</accession>
<dbReference type="AlphaFoldDB" id="A0A1Q6F9U4"/>
<feature type="compositionally biased region" description="Low complexity" evidence="2">
    <location>
        <begin position="374"/>
        <end position="402"/>
    </location>
</feature>
<dbReference type="Pfam" id="PF13100">
    <property type="entry name" value="OstA_2"/>
    <property type="match status" value="1"/>
</dbReference>
<feature type="coiled-coil region" evidence="1">
    <location>
        <begin position="520"/>
        <end position="573"/>
    </location>
</feature>
<dbReference type="EMBL" id="MNQH01000004">
    <property type="protein sequence ID" value="OKY95627.1"/>
    <property type="molecule type" value="Genomic_DNA"/>
</dbReference>